<organism evidence="1">
    <name type="scientific">Streptomyces sp. NBC_00049</name>
    <dbReference type="NCBI Taxonomy" id="2903617"/>
    <lineage>
        <taxon>Bacteria</taxon>
        <taxon>Bacillati</taxon>
        <taxon>Actinomycetota</taxon>
        <taxon>Actinomycetes</taxon>
        <taxon>Kitasatosporales</taxon>
        <taxon>Streptomycetaceae</taxon>
        <taxon>Streptomyces</taxon>
    </lineage>
</organism>
<sequence>MDSENSEIKWIWTFYERTPDGARVARFVIDEREYKSSAEMRVVVSEAVSELNKRRIVGENEERPVTARDRVSNLPRWPEYRSLLEQ</sequence>
<name>A0AAU2JYQ7_9ACTN</name>
<dbReference type="AlphaFoldDB" id="A0AAU2JYQ7"/>
<gene>
    <name evidence="1" type="ORF">OG327_26735</name>
</gene>
<evidence type="ECO:0000313" key="1">
    <source>
        <dbReference type="EMBL" id="WTU76634.1"/>
    </source>
</evidence>
<proteinExistence type="predicted"/>
<protein>
    <submittedName>
        <fullName evidence="1">Uncharacterized protein</fullName>
    </submittedName>
</protein>
<reference evidence="1" key="1">
    <citation type="submission" date="2022-10" db="EMBL/GenBank/DDBJ databases">
        <title>The complete genomes of actinobacterial strains from the NBC collection.</title>
        <authorList>
            <person name="Joergensen T.S."/>
            <person name="Alvarez Arevalo M."/>
            <person name="Sterndorff E.B."/>
            <person name="Faurdal D."/>
            <person name="Vuksanovic O."/>
            <person name="Mourched A.-S."/>
            <person name="Charusanti P."/>
            <person name="Shaw S."/>
            <person name="Blin K."/>
            <person name="Weber T."/>
        </authorList>
    </citation>
    <scope>NUCLEOTIDE SEQUENCE</scope>
    <source>
        <strain evidence="1">NBC_00049</strain>
    </source>
</reference>
<accession>A0AAU2JYQ7</accession>
<dbReference type="EMBL" id="CP108264">
    <property type="protein sequence ID" value="WTU76634.1"/>
    <property type="molecule type" value="Genomic_DNA"/>
</dbReference>